<evidence type="ECO:0000256" key="9">
    <source>
        <dbReference type="SAM" id="MobiDB-lite"/>
    </source>
</evidence>
<dbReference type="InterPro" id="IPR036034">
    <property type="entry name" value="PDZ_sf"/>
</dbReference>
<dbReference type="Pfam" id="PF00788">
    <property type="entry name" value="RA"/>
    <property type="match status" value="1"/>
</dbReference>
<dbReference type="Gene3D" id="1.20.870.10">
    <property type="entry name" value="Son of sevenless (SoS) protein Chain: S domain 1"/>
    <property type="match status" value="1"/>
</dbReference>
<dbReference type="FunFam" id="1.10.840.10:FF:000001">
    <property type="entry name" value="Rap guanine nucleotide exchange factor (GEF) 6"/>
    <property type="match status" value="1"/>
</dbReference>
<keyword evidence="3" id="KW-1003">Cell membrane</keyword>
<dbReference type="CDD" id="cd00155">
    <property type="entry name" value="RasGEF"/>
    <property type="match status" value="1"/>
</dbReference>
<dbReference type="SUPFAM" id="SSF50156">
    <property type="entry name" value="PDZ domain-like"/>
    <property type="match status" value="1"/>
</dbReference>
<evidence type="ECO:0000259" key="14">
    <source>
        <dbReference type="PROSITE" id="PS50212"/>
    </source>
</evidence>
<dbReference type="Pfam" id="PF00617">
    <property type="entry name" value="RasGEF"/>
    <property type="match status" value="1"/>
</dbReference>
<keyword evidence="6 8" id="KW-0344">Guanine-nucleotide releasing factor</keyword>
<feature type="domain" description="Cyclic nucleotide-binding" evidence="11">
    <location>
        <begin position="314"/>
        <end position="414"/>
    </location>
</feature>
<evidence type="ECO:0000256" key="4">
    <source>
        <dbReference type="ARBA" id="ARBA00022490"/>
    </source>
</evidence>
<keyword evidence="5" id="KW-0597">Phosphoprotein</keyword>
<dbReference type="GO" id="GO:0005737">
    <property type="term" value="C:cytoplasm"/>
    <property type="evidence" value="ECO:0007669"/>
    <property type="project" value="UniProtKB-SubCell"/>
</dbReference>
<dbReference type="FunFam" id="2.30.42.10:FF:000024">
    <property type="entry name" value="rap guanine nucleotide exchange factor 2 isoform X1"/>
    <property type="match status" value="1"/>
</dbReference>
<evidence type="ECO:0000256" key="2">
    <source>
        <dbReference type="ARBA" id="ARBA00004496"/>
    </source>
</evidence>
<evidence type="ECO:0000259" key="13">
    <source>
        <dbReference type="PROSITE" id="PS50200"/>
    </source>
</evidence>
<feature type="region of interest" description="Disordered" evidence="9">
    <location>
        <begin position="209"/>
        <end position="284"/>
    </location>
</feature>
<dbReference type="SMART" id="SM00229">
    <property type="entry name" value="RasGEFN"/>
    <property type="match status" value="1"/>
</dbReference>
<dbReference type="InterPro" id="IPR001478">
    <property type="entry name" value="PDZ"/>
</dbReference>
<dbReference type="GO" id="GO:0005085">
    <property type="term" value="F:guanyl-nucleotide exchange factor activity"/>
    <property type="evidence" value="ECO:0007669"/>
    <property type="project" value="UniProtKB-KW"/>
</dbReference>
<dbReference type="CDD" id="cd06755">
    <property type="entry name" value="PDZ_RapGEF2_RapGEF6-like"/>
    <property type="match status" value="1"/>
</dbReference>
<dbReference type="InterPro" id="IPR001895">
    <property type="entry name" value="RASGEF_cat_dom"/>
</dbReference>
<dbReference type="InterPro" id="IPR018490">
    <property type="entry name" value="cNMP-bd_dom_sf"/>
</dbReference>
<evidence type="ECO:0000256" key="7">
    <source>
        <dbReference type="ARBA" id="ARBA00023136"/>
    </source>
</evidence>
<dbReference type="Pfam" id="PF00618">
    <property type="entry name" value="RasGEF_N"/>
    <property type="match status" value="1"/>
</dbReference>
<dbReference type="InterPro" id="IPR014710">
    <property type="entry name" value="RmlC-like_jellyroll"/>
</dbReference>
<evidence type="ECO:0000259" key="10">
    <source>
        <dbReference type="PROSITE" id="PS50009"/>
    </source>
</evidence>
<feature type="compositionally biased region" description="Acidic residues" evidence="9">
    <location>
        <begin position="262"/>
        <end position="275"/>
    </location>
</feature>
<sequence length="1202" mass="137440">IYYIDFKKLFSKKSDWPLPEFDPSQIRLIVYQDCERRGRNVLFDSSVKRKNEDISVSDLNTIYSYLHGMEILSNLREHQLRLMSARARYERYSGNQILFCSETVARCWYILLSGSVLMKDSMVLPPCSFGKQFGGKRGCDCLVLEPSEMIVVENSKDNEDSILQREIPARQSRRRFRKINYKGERQTITDDVDISSYLSLPADLTKMHITDNPHPQVTHVSSSQSGCSIASDSGSSSLSDIYQATESEVGDVDLTRLPEGPVDSEDEEEEDEEIDRTDPLQGRDLVRECLEKEPADKTDDDIEQLLEFMHQLPAFANMTMSVRRELCSVMIFEVVEQAGAIILEDGQELDSWYVILNGTVEITHPDGKVENLFMGNSFGITPTLDKQYMHGVVRTKVDDCQFVCIAQQDYWRILNHVEKNTHKVEEEGEIVMVHEHRELDRSGTRKGHIVIKATPERLIMHLIEEHSIVDPTYIEDFLLTYRTFLQSPLDVGIKLLEWFKIDSLRDKVTRIVLLWVNNHFNDFEGDPAMTRFLEEFEKNLEDTKMNGHLRLLNIACAAKAKWRQVVLQKASRESPLHFSLNGGSEKGFGIFVEGVEPSSKAADAGLKRGDQIMEVNGQNFENITFVKALEILRNNTHLALTVKTNIFVFKELLSRTEQEKSGIPHIPKIAEKKSNRHSIQDVPGDIEHTSQEKGNKKIKANTVSGGRNKIRKILDKTRFSILPPKLFSDGGLSQSQDDSIVGTRHCRHSLAIMPIPGTLSSSSPDLLQPTTSMLDFSNPSDIPDQVIRVFKADQQSCYIIISKDTTAKEVVCHAVHEFGLTGASDTYSLCEVSVTPEGVIKQRRLPDQFSKLADRIQLNGRYYLKNNMETETLCSDEDAQELVKESQLSMLQLSTIEVATQLSMRDFDLFRNIEPTEYIDDLFKLDSKTGNTHLKEFEDIVNQETFWVASEILTESNQLKRMKIIKHFIKIALHCRECKNFNSMFAIISGLNLASVARLRGTWEKLPSKYEKHLQDLQDLFDPSRNMAKYRNILSSQSMQPPIIPLFPVVKKDMTFLHEGNDSKVDGLVNFEKLRMIAKEIRQVVRMTSANMDPAMMFRQRSLSQGSTNSNMLDVQGGAHKKRARRSSLLNAKKLYEDAQMARKVKQYLSSLDVDTDEEKFQMMSLQWEPAYGTCKYKVSLNVKKNRIEIYFSRVKLKSHEN</sequence>
<dbReference type="Gene3D" id="2.60.120.10">
    <property type="entry name" value="Jelly Rolls"/>
    <property type="match status" value="2"/>
</dbReference>
<dbReference type="FunFam" id="2.60.120.10:FF:000019">
    <property type="entry name" value="rap guanine nucleotide exchange factor 6 isoform X1"/>
    <property type="match status" value="1"/>
</dbReference>
<evidence type="ECO:0000256" key="8">
    <source>
        <dbReference type="PROSITE-ProRule" id="PRU00168"/>
    </source>
</evidence>
<dbReference type="SMART" id="SM00147">
    <property type="entry name" value="RasGEF"/>
    <property type="match status" value="1"/>
</dbReference>
<dbReference type="PROSITE" id="PS50009">
    <property type="entry name" value="RASGEF_CAT"/>
    <property type="match status" value="1"/>
</dbReference>
<evidence type="ECO:0000256" key="5">
    <source>
        <dbReference type="ARBA" id="ARBA00022553"/>
    </source>
</evidence>
<dbReference type="SMART" id="SM00100">
    <property type="entry name" value="cNMP"/>
    <property type="match status" value="1"/>
</dbReference>
<feature type="domain" description="Ras-associating" evidence="13">
    <location>
        <begin position="783"/>
        <end position="869"/>
    </location>
</feature>
<reference evidence="15" key="1">
    <citation type="submission" date="2019-03" db="UniProtKB">
        <authorList>
            <consortium name="Ensembl"/>
        </authorList>
    </citation>
    <scope>IDENTIFICATION</scope>
</reference>
<dbReference type="GO" id="GO:0005886">
    <property type="term" value="C:plasma membrane"/>
    <property type="evidence" value="ECO:0007669"/>
    <property type="project" value="UniProtKB-SubCell"/>
</dbReference>
<evidence type="ECO:0000313" key="15">
    <source>
        <dbReference type="Ensembl" id="ENSUMAP00000012296"/>
    </source>
</evidence>
<feature type="domain" description="N-terminal Ras-GEF" evidence="14">
    <location>
        <begin position="446"/>
        <end position="560"/>
    </location>
</feature>
<proteinExistence type="predicted"/>
<protein>
    <submittedName>
        <fullName evidence="15">Rap guanine nucleotide exchange factor 6</fullName>
    </submittedName>
</protein>
<dbReference type="SUPFAM" id="SSF51206">
    <property type="entry name" value="cAMP-binding domain-like"/>
    <property type="match status" value="2"/>
</dbReference>
<dbReference type="Gene3D" id="2.30.42.10">
    <property type="match status" value="1"/>
</dbReference>
<dbReference type="Ensembl" id="ENSUMAT00000014604.1">
    <property type="protein sequence ID" value="ENSUMAP00000012296.1"/>
    <property type="gene ID" value="ENSUMAG00000007718.1"/>
</dbReference>
<evidence type="ECO:0000256" key="6">
    <source>
        <dbReference type="ARBA" id="ARBA00022658"/>
    </source>
</evidence>
<dbReference type="InterPro" id="IPR000159">
    <property type="entry name" value="RA_dom"/>
</dbReference>
<keyword evidence="4" id="KW-0963">Cytoplasm</keyword>
<dbReference type="CDD" id="cd06224">
    <property type="entry name" value="REM"/>
    <property type="match status" value="1"/>
</dbReference>
<keyword evidence="7" id="KW-0472">Membrane</keyword>
<dbReference type="GO" id="GO:0007264">
    <property type="term" value="P:small GTPase-mediated signal transduction"/>
    <property type="evidence" value="ECO:0007669"/>
    <property type="project" value="InterPro"/>
</dbReference>
<dbReference type="Gene3D" id="1.10.840.10">
    <property type="entry name" value="Ras guanine-nucleotide exchange factors catalytic domain"/>
    <property type="match status" value="1"/>
</dbReference>
<dbReference type="InterPro" id="IPR036964">
    <property type="entry name" value="RASGEF_cat_dom_sf"/>
</dbReference>
<dbReference type="AlphaFoldDB" id="A0A452TVH4"/>
<dbReference type="CDD" id="cd01785">
    <property type="entry name" value="RA_PDZ-GEF1"/>
    <property type="match status" value="1"/>
</dbReference>
<evidence type="ECO:0000259" key="11">
    <source>
        <dbReference type="PROSITE" id="PS50042"/>
    </source>
</evidence>
<feature type="domain" description="Ras-GEF" evidence="10">
    <location>
        <begin position="894"/>
        <end position="1122"/>
    </location>
</feature>
<dbReference type="CDD" id="cd00038">
    <property type="entry name" value="CAP_ED"/>
    <property type="match status" value="1"/>
</dbReference>
<evidence type="ECO:0000256" key="3">
    <source>
        <dbReference type="ARBA" id="ARBA00022475"/>
    </source>
</evidence>
<dbReference type="PANTHER" id="PTHR45161:SF4">
    <property type="entry name" value="RAP GUANINE NUCLEOTIDE EXCHANGE FACTOR 6"/>
    <property type="match status" value="1"/>
</dbReference>
<dbReference type="PROSITE" id="PS50106">
    <property type="entry name" value="PDZ"/>
    <property type="match status" value="1"/>
</dbReference>
<comment type="subcellular location">
    <subcellularLocation>
        <location evidence="1">Cell membrane</location>
    </subcellularLocation>
    <subcellularLocation>
        <location evidence="2">Cytoplasm</location>
    </subcellularLocation>
</comment>
<dbReference type="OMA" id="FRNFNSM"/>
<dbReference type="PROSITE" id="PS50212">
    <property type="entry name" value="RASGEF_NTER"/>
    <property type="match status" value="1"/>
</dbReference>
<dbReference type="Pfam" id="PF00595">
    <property type="entry name" value="PDZ"/>
    <property type="match status" value="1"/>
</dbReference>
<dbReference type="GeneTree" id="ENSGT00940000158124"/>
<evidence type="ECO:0000256" key="1">
    <source>
        <dbReference type="ARBA" id="ARBA00004236"/>
    </source>
</evidence>
<feature type="compositionally biased region" description="Low complexity" evidence="9">
    <location>
        <begin position="221"/>
        <end position="239"/>
    </location>
</feature>
<dbReference type="PANTHER" id="PTHR45161">
    <property type="entry name" value="CYTOSKELETON-ASSOCIATED PROTEIN 4"/>
    <property type="match status" value="1"/>
</dbReference>
<dbReference type="InterPro" id="IPR000651">
    <property type="entry name" value="Ras-like_Gua-exchang_fac_N"/>
</dbReference>
<gene>
    <name evidence="15" type="primary">RAPGEF6</name>
</gene>
<dbReference type="FunFam" id="1.20.870.10:FF:000001">
    <property type="entry name" value="rap guanine nucleotide exchange factor 2 isoform X2"/>
    <property type="match status" value="1"/>
</dbReference>
<dbReference type="SMART" id="SM00314">
    <property type="entry name" value="RA"/>
    <property type="match status" value="1"/>
</dbReference>
<dbReference type="InterPro" id="IPR023578">
    <property type="entry name" value="Ras_GEF_dom_sf"/>
</dbReference>
<name>A0A452TVH4_URSMA</name>
<dbReference type="PROSITE" id="PS50200">
    <property type="entry name" value="RA"/>
    <property type="match status" value="1"/>
</dbReference>
<dbReference type="SUPFAM" id="SSF48366">
    <property type="entry name" value="Ras GEF"/>
    <property type="match status" value="1"/>
</dbReference>
<evidence type="ECO:0000259" key="12">
    <source>
        <dbReference type="PROSITE" id="PS50106"/>
    </source>
</evidence>
<dbReference type="FunFam" id="2.60.120.10:FF:000040">
    <property type="entry name" value="rap guanine nucleotide exchange factor 6 isoform X1"/>
    <property type="match status" value="1"/>
</dbReference>
<dbReference type="Pfam" id="PF00027">
    <property type="entry name" value="cNMP_binding"/>
    <property type="match status" value="1"/>
</dbReference>
<dbReference type="PROSITE" id="PS50042">
    <property type="entry name" value="CNMP_BINDING_3"/>
    <property type="match status" value="1"/>
</dbReference>
<accession>A0A452TVH4</accession>
<dbReference type="SMART" id="SM00228">
    <property type="entry name" value="PDZ"/>
    <property type="match status" value="1"/>
</dbReference>
<dbReference type="InterPro" id="IPR000595">
    <property type="entry name" value="cNMP-bd_dom"/>
</dbReference>
<organism evidence="15">
    <name type="scientific">Ursus maritimus</name>
    <name type="common">Polar bear</name>
    <name type="synonym">Thalarctos maritimus</name>
    <dbReference type="NCBI Taxonomy" id="29073"/>
    <lineage>
        <taxon>Eukaryota</taxon>
        <taxon>Metazoa</taxon>
        <taxon>Chordata</taxon>
        <taxon>Craniata</taxon>
        <taxon>Vertebrata</taxon>
        <taxon>Euteleostomi</taxon>
        <taxon>Mammalia</taxon>
        <taxon>Eutheria</taxon>
        <taxon>Laurasiatheria</taxon>
        <taxon>Carnivora</taxon>
        <taxon>Caniformia</taxon>
        <taxon>Ursidae</taxon>
        <taxon>Ursus</taxon>
    </lineage>
</organism>
<feature type="domain" description="PDZ" evidence="12">
    <location>
        <begin position="564"/>
        <end position="634"/>
    </location>
</feature>